<name>A0A392SY76_9FABA</name>
<evidence type="ECO:0000313" key="2">
    <source>
        <dbReference type="EMBL" id="MCI53639.1"/>
    </source>
</evidence>
<reference evidence="2 3" key="1">
    <citation type="journal article" date="2018" name="Front. Plant Sci.">
        <title>Red Clover (Trifolium pratense) and Zigzag Clover (T. medium) - A Picture of Genomic Similarities and Differences.</title>
        <authorList>
            <person name="Dluhosova J."/>
            <person name="Istvanek J."/>
            <person name="Nedelnik J."/>
            <person name="Repkova J."/>
        </authorList>
    </citation>
    <scope>NUCLEOTIDE SEQUENCE [LARGE SCALE GENOMIC DNA]</scope>
    <source>
        <strain evidence="3">cv. 10/8</strain>
        <tissue evidence="2">Leaf</tissue>
    </source>
</reference>
<sequence>MNSILRLMAADQEYDSASEQAQAGQVLTDDIMDLQNREPNPMFFTPKDLHPRAGSNHGA</sequence>
<comment type="caution">
    <text evidence="2">The sequence shown here is derived from an EMBL/GenBank/DDBJ whole genome shotgun (WGS) entry which is preliminary data.</text>
</comment>
<evidence type="ECO:0000313" key="3">
    <source>
        <dbReference type="Proteomes" id="UP000265520"/>
    </source>
</evidence>
<feature type="region of interest" description="Disordered" evidence="1">
    <location>
        <begin position="36"/>
        <end position="59"/>
    </location>
</feature>
<proteinExistence type="predicted"/>
<feature type="non-terminal residue" evidence="2">
    <location>
        <position position="59"/>
    </location>
</feature>
<organism evidence="2 3">
    <name type="scientific">Trifolium medium</name>
    <dbReference type="NCBI Taxonomy" id="97028"/>
    <lineage>
        <taxon>Eukaryota</taxon>
        <taxon>Viridiplantae</taxon>
        <taxon>Streptophyta</taxon>
        <taxon>Embryophyta</taxon>
        <taxon>Tracheophyta</taxon>
        <taxon>Spermatophyta</taxon>
        <taxon>Magnoliopsida</taxon>
        <taxon>eudicotyledons</taxon>
        <taxon>Gunneridae</taxon>
        <taxon>Pentapetalae</taxon>
        <taxon>rosids</taxon>
        <taxon>fabids</taxon>
        <taxon>Fabales</taxon>
        <taxon>Fabaceae</taxon>
        <taxon>Papilionoideae</taxon>
        <taxon>50 kb inversion clade</taxon>
        <taxon>NPAAA clade</taxon>
        <taxon>Hologalegina</taxon>
        <taxon>IRL clade</taxon>
        <taxon>Trifolieae</taxon>
        <taxon>Trifolium</taxon>
    </lineage>
</organism>
<accession>A0A392SY76</accession>
<dbReference type="AlphaFoldDB" id="A0A392SY76"/>
<dbReference type="Proteomes" id="UP000265520">
    <property type="component" value="Unassembled WGS sequence"/>
</dbReference>
<evidence type="ECO:0000256" key="1">
    <source>
        <dbReference type="SAM" id="MobiDB-lite"/>
    </source>
</evidence>
<keyword evidence="3" id="KW-1185">Reference proteome</keyword>
<dbReference type="EMBL" id="LXQA010466469">
    <property type="protein sequence ID" value="MCI53639.1"/>
    <property type="molecule type" value="Genomic_DNA"/>
</dbReference>
<protein>
    <submittedName>
        <fullName evidence="2">Uncharacterized protein</fullName>
    </submittedName>
</protein>